<dbReference type="InterPro" id="IPR000219">
    <property type="entry name" value="DH_dom"/>
</dbReference>
<dbReference type="Pfam" id="PF00621">
    <property type="entry name" value="RhoGEF"/>
    <property type="match status" value="1"/>
</dbReference>
<dbReference type="Ensembl" id="ENSNFUT00015006701.1">
    <property type="protein sequence ID" value="ENSNFUP00015006361.1"/>
    <property type="gene ID" value="ENSNFUG00015003105.1"/>
</dbReference>
<dbReference type="InterPro" id="IPR036872">
    <property type="entry name" value="CH_dom_sf"/>
</dbReference>
<dbReference type="Gene3D" id="2.30.30.40">
    <property type="entry name" value="SH3 Domains"/>
    <property type="match status" value="1"/>
</dbReference>
<dbReference type="Proteomes" id="UP000694548">
    <property type="component" value="Chromosome sgr01"/>
</dbReference>
<dbReference type="GO" id="GO:0030027">
    <property type="term" value="C:lamellipodium"/>
    <property type="evidence" value="ECO:0007669"/>
    <property type="project" value="UniProtKB-SubCell"/>
</dbReference>
<evidence type="ECO:0000259" key="10">
    <source>
        <dbReference type="PROSITE" id="PS50010"/>
    </source>
</evidence>
<evidence type="ECO:0000259" key="9">
    <source>
        <dbReference type="PROSITE" id="PS50003"/>
    </source>
</evidence>
<dbReference type="SUPFAM" id="SSF47576">
    <property type="entry name" value="Calponin-homology domain, CH-domain"/>
    <property type="match status" value="1"/>
</dbReference>
<protein>
    <submittedName>
        <fullName evidence="12">Rac/Cdc42 guanine nucleotide exchange factor 6</fullName>
    </submittedName>
</protein>
<keyword evidence="4" id="KW-0966">Cell projection</keyword>
<evidence type="ECO:0000259" key="8">
    <source>
        <dbReference type="PROSITE" id="PS50002"/>
    </source>
</evidence>
<feature type="coiled-coil region" evidence="6">
    <location>
        <begin position="686"/>
        <end position="717"/>
    </location>
</feature>
<evidence type="ECO:0000313" key="13">
    <source>
        <dbReference type="Proteomes" id="UP000694548"/>
    </source>
</evidence>
<accession>A0A8C6KL27</accession>
<evidence type="ECO:0000256" key="1">
    <source>
        <dbReference type="ARBA" id="ARBA00004510"/>
    </source>
</evidence>
<evidence type="ECO:0000259" key="11">
    <source>
        <dbReference type="PROSITE" id="PS50021"/>
    </source>
</evidence>
<dbReference type="SMART" id="SM00326">
    <property type="entry name" value="SH3"/>
    <property type="match status" value="1"/>
</dbReference>
<evidence type="ECO:0000313" key="12">
    <source>
        <dbReference type="Ensembl" id="ENSNFUP00015006361.1"/>
    </source>
</evidence>
<reference evidence="12" key="3">
    <citation type="submission" date="2025-09" db="UniProtKB">
        <authorList>
            <consortium name="Ensembl"/>
        </authorList>
    </citation>
    <scope>IDENTIFICATION</scope>
</reference>
<dbReference type="Pfam" id="PF07653">
    <property type="entry name" value="SH3_2"/>
    <property type="match status" value="1"/>
</dbReference>
<dbReference type="InterPro" id="IPR036028">
    <property type="entry name" value="SH3-like_dom_sf"/>
</dbReference>
<dbReference type="SUPFAM" id="SSF50044">
    <property type="entry name" value="SH3-domain"/>
    <property type="match status" value="1"/>
</dbReference>
<evidence type="ECO:0000256" key="7">
    <source>
        <dbReference type="SAM" id="MobiDB-lite"/>
    </source>
</evidence>
<dbReference type="InterPro" id="IPR001715">
    <property type="entry name" value="CH_dom"/>
</dbReference>
<dbReference type="CDD" id="cd12060">
    <property type="entry name" value="SH3_alphaPIX"/>
    <property type="match status" value="1"/>
</dbReference>
<feature type="domain" description="Calponin-homology (CH)" evidence="11">
    <location>
        <begin position="1"/>
        <end position="111"/>
    </location>
</feature>
<dbReference type="InterPro" id="IPR001452">
    <property type="entry name" value="SH3_domain"/>
</dbReference>
<dbReference type="Pfam" id="PF16523">
    <property type="entry name" value="betaPIX_CC"/>
    <property type="match status" value="1"/>
</dbReference>
<evidence type="ECO:0000256" key="3">
    <source>
        <dbReference type="ARBA" id="ARBA00022658"/>
    </source>
</evidence>
<reference evidence="12" key="1">
    <citation type="submission" date="2014-08" db="EMBL/GenBank/DDBJ databases">
        <authorList>
            <person name="Senf B."/>
            <person name="Petzold A."/>
            <person name="Downie B.R."/>
            <person name="Koch P."/>
            <person name="Platzer M."/>
        </authorList>
    </citation>
    <scope>NUCLEOTIDE SEQUENCE [LARGE SCALE GENOMIC DNA]</scope>
    <source>
        <strain evidence="12">GRZ</strain>
    </source>
</reference>
<feature type="domain" description="DH" evidence="10">
    <location>
        <begin position="204"/>
        <end position="381"/>
    </location>
</feature>
<dbReference type="SUPFAM" id="SSF48065">
    <property type="entry name" value="DBL homology domain (DH-domain)"/>
    <property type="match status" value="1"/>
</dbReference>
<dbReference type="GO" id="GO:0030032">
    <property type="term" value="P:lamellipodium assembly"/>
    <property type="evidence" value="ECO:0007669"/>
    <property type="project" value="TreeGrafter"/>
</dbReference>
<evidence type="ECO:0000256" key="4">
    <source>
        <dbReference type="ARBA" id="ARBA00023273"/>
    </source>
</evidence>
<feature type="domain" description="SH3" evidence="8">
    <location>
        <begin position="129"/>
        <end position="188"/>
    </location>
</feature>
<dbReference type="InterPro" id="IPR032409">
    <property type="entry name" value="GEF6/7_CC"/>
</dbReference>
<dbReference type="Gene3D" id="1.10.418.10">
    <property type="entry name" value="Calponin-like domain"/>
    <property type="match status" value="1"/>
</dbReference>
<dbReference type="FunFam" id="2.30.30.40:FF:000034">
    <property type="entry name" value="Rho guanine nucleotide exchange factor (GEF) 7"/>
    <property type="match status" value="1"/>
</dbReference>
<dbReference type="Pfam" id="PF00169">
    <property type="entry name" value="PH"/>
    <property type="match status" value="1"/>
</dbReference>
<dbReference type="InterPro" id="IPR001849">
    <property type="entry name" value="PH_domain"/>
</dbReference>
<dbReference type="PRINTS" id="PR00452">
    <property type="entry name" value="SH3DOMAIN"/>
</dbReference>
<dbReference type="PROSITE" id="PS50010">
    <property type="entry name" value="DH_2"/>
    <property type="match status" value="1"/>
</dbReference>
<keyword evidence="13" id="KW-1185">Reference proteome</keyword>
<dbReference type="GO" id="GO:0005737">
    <property type="term" value="C:cytoplasm"/>
    <property type="evidence" value="ECO:0007669"/>
    <property type="project" value="TreeGrafter"/>
</dbReference>
<dbReference type="PROSITE" id="PS50021">
    <property type="entry name" value="CH"/>
    <property type="match status" value="1"/>
</dbReference>
<comment type="subcellular location">
    <subcellularLocation>
        <location evidence="1">Cell projection</location>
        <location evidence="1">Lamellipodium</location>
    </subcellularLocation>
</comment>
<keyword evidence="2 5" id="KW-0728">SH3 domain</keyword>
<dbReference type="PROSITE" id="PS50003">
    <property type="entry name" value="PH_DOMAIN"/>
    <property type="match status" value="1"/>
</dbReference>
<feature type="domain" description="PH" evidence="9">
    <location>
        <begin position="403"/>
        <end position="509"/>
    </location>
</feature>
<dbReference type="PANTHER" id="PTHR46026:SF2">
    <property type="entry name" value="RHO GUANINE NUCLEOTIDE EXCHANGE FACTOR 6"/>
    <property type="match status" value="1"/>
</dbReference>
<gene>
    <name evidence="12" type="primary">ARHGEF6</name>
    <name evidence="12" type="synonym">arhgef6</name>
</gene>
<keyword evidence="3" id="KW-0344">Guanine-nucleotide releasing factor</keyword>
<dbReference type="SMART" id="SM00325">
    <property type="entry name" value="RhoGEF"/>
    <property type="match status" value="1"/>
</dbReference>
<dbReference type="SUPFAM" id="SSF50729">
    <property type="entry name" value="PH domain-like"/>
    <property type="match status" value="1"/>
</dbReference>
<sequence length="721" mass="81508">MNPEEQTVTWLISLGVLSSPKKNIADPEEFLKTSLKDGVVLCKLTERLIPSFTPKYCQDPRTESDCISNIKEFLRGCSSLKVEGFEPEWLYTGENFGKVLSTLLAVNFATQGNSFAFSLCSEMSENGGGGQLVVKARFNFKQNNEDELSFGKGDMILVTRQEEGGWWEGTLNGRTGWFPSNYVREIKPCEKSLSPKATQLTKNYYNVVVQDILEHEREFVKELQTVLSCYLRPLQASDKLSSADSSTLCGNLEEILTFQQGLCLALEEFPESQQRVAACYLNLMNQIKNLYLSYCSSHPSAVCILTNQKEELDKFMENLGASAPGVLTLTTSLSKPFMRLDKYPTLLQELERHVEEAHPDYTDIIKATAAFKNLLSQSQDLRKRKNLELQILSEPVRGWEGDSMKSLGQVVYTSQVHVRSGSNEEREERYLMLFPNVLVILSTSPRMSGFIYQGRMALAGTTVTRQAEDADNAHHAFDITGSVIDRFTVYCSSTQELQEWLEHLQPYTKGGSPASTISKCTYSSHKTVNISAANRGPLEPPKISKPWSLSCLRPAPPLKPSAALGYKERMSYIMKDSSKSPRPMKKFLPGNRRKERKPSDDEIQIRKSTAALEEDAQILRVIEAYCTGVSVRKECPPQVLLPEEEKIIVEEIKSNGQTVIEEKSLVDAVYALKDEVHELKKENKWMKQFLEEEQKSRKELERLVRKLSKQKNDSSWEDSGH</sequence>
<dbReference type="InterPro" id="IPR035899">
    <property type="entry name" value="DBL_dom_sf"/>
</dbReference>
<evidence type="ECO:0000256" key="6">
    <source>
        <dbReference type="SAM" id="Coils"/>
    </source>
</evidence>
<dbReference type="GeneTree" id="ENSGT00940000158723"/>
<organism evidence="12 13">
    <name type="scientific">Nothobranchius furzeri</name>
    <name type="common">Turquoise killifish</name>
    <dbReference type="NCBI Taxonomy" id="105023"/>
    <lineage>
        <taxon>Eukaryota</taxon>
        <taxon>Metazoa</taxon>
        <taxon>Chordata</taxon>
        <taxon>Craniata</taxon>
        <taxon>Vertebrata</taxon>
        <taxon>Euteleostomi</taxon>
        <taxon>Actinopterygii</taxon>
        <taxon>Neopterygii</taxon>
        <taxon>Teleostei</taxon>
        <taxon>Neoteleostei</taxon>
        <taxon>Acanthomorphata</taxon>
        <taxon>Ovalentaria</taxon>
        <taxon>Atherinomorphae</taxon>
        <taxon>Cyprinodontiformes</taxon>
        <taxon>Nothobranchiidae</taxon>
        <taxon>Nothobranchius</taxon>
    </lineage>
</organism>
<dbReference type="Pfam" id="PF00307">
    <property type="entry name" value="CH"/>
    <property type="match status" value="1"/>
</dbReference>
<name>A0A8C6KL27_NOTFU</name>
<keyword evidence="6" id="KW-0175">Coiled coil</keyword>
<dbReference type="Pfam" id="PF16614">
    <property type="entry name" value="RhoGEF67_u2"/>
    <property type="match status" value="1"/>
</dbReference>
<dbReference type="Gene3D" id="1.20.5.390">
    <property type="entry name" value="L1 transposable element, trimerization domain"/>
    <property type="match status" value="1"/>
</dbReference>
<dbReference type="CDD" id="cd01225">
    <property type="entry name" value="PH_Cool_Pix"/>
    <property type="match status" value="1"/>
</dbReference>
<dbReference type="InterPro" id="IPR011993">
    <property type="entry name" value="PH-like_dom_sf"/>
</dbReference>
<dbReference type="GO" id="GO:0005085">
    <property type="term" value="F:guanyl-nucleotide exchange factor activity"/>
    <property type="evidence" value="ECO:0007669"/>
    <property type="project" value="UniProtKB-KW"/>
</dbReference>
<dbReference type="Gene3D" id="1.20.900.10">
    <property type="entry name" value="Dbl homology (DH) domain"/>
    <property type="match status" value="1"/>
</dbReference>
<proteinExistence type="predicted"/>
<dbReference type="CDD" id="cd00160">
    <property type="entry name" value="RhoGEF"/>
    <property type="match status" value="1"/>
</dbReference>
<feature type="region of interest" description="Disordered" evidence="7">
    <location>
        <begin position="575"/>
        <end position="603"/>
    </location>
</feature>
<dbReference type="FunFam" id="1.20.900.10:FF:000016">
    <property type="entry name" value="Rho guanine nucleotide exchange factor 6"/>
    <property type="match status" value="1"/>
</dbReference>
<dbReference type="Gene3D" id="2.30.29.30">
    <property type="entry name" value="Pleckstrin-homology domain (PH domain)/Phosphotyrosine-binding domain (PTB)"/>
    <property type="match status" value="1"/>
</dbReference>
<dbReference type="PROSITE" id="PS50002">
    <property type="entry name" value="SH3"/>
    <property type="match status" value="1"/>
</dbReference>
<reference evidence="12" key="2">
    <citation type="submission" date="2025-08" db="UniProtKB">
        <authorList>
            <consortium name="Ensembl"/>
        </authorList>
    </citation>
    <scope>IDENTIFICATION</scope>
</reference>
<dbReference type="SMART" id="SM00233">
    <property type="entry name" value="PH"/>
    <property type="match status" value="1"/>
</dbReference>
<evidence type="ECO:0000256" key="2">
    <source>
        <dbReference type="ARBA" id="ARBA00022443"/>
    </source>
</evidence>
<evidence type="ECO:0000256" key="5">
    <source>
        <dbReference type="PROSITE-ProRule" id="PRU00192"/>
    </source>
</evidence>
<dbReference type="InterPro" id="IPR035788">
    <property type="entry name" value="AlphaPIX_SH3"/>
</dbReference>
<dbReference type="InterPro" id="IPR046376">
    <property type="entry name" value="PH_Cool_Pix"/>
</dbReference>
<dbReference type="SMART" id="SM00033">
    <property type="entry name" value="CH"/>
    <property type="match status" value="1"/>
</dbReference>
<dbReference type="PANTHER" id="PTHR46026">
    <property type="entry name" value="RHO-TYPE GUANINE NUCLEOTIDE EXCHANGE FACTOR, ISOFORM F"/>
    <property type="match status" value="1"/>
</dbReference>
<dbReference type="AlphaFoldDB" id="A0A8C6KL27"/>